<dbReference type="GO" id="GO:0009401">
    <property type="term" value="P:phosphoenolpyruvate-dependent sugar phosphotransferase system"/>
    <property type="evidence" value="ECO:0007669"/>
    <property type="project" value="UniProtKB-KW"/>
</dbReference>
<dbReference type="InParanoid" id="A0A3G9J679"/>
<evidence type="ECO:0000313" key="9">
    <source>
        <dbReference type="EMBL" id="BBH26687.1"/>
    </source>
</evidence>
<evidence type="ECO:0000256" key="4">
    <source>
        <dbReference type="ARBA" id="ARBA00022679"/>
    </source>
</evidence>
<evidence type="ECO:0000259" key="8">
    <source>
        <dbReference type="PROSITE" id="PS51100"/>
    </source>
</evidence>
<feature type="modified residue" description="Phosphocysteine; by EIIA" evidence="7">
    <location>
        <position position="8"/>
    </location>
</feature>
<dbReference type="InterPro" id="IPR036095">
    <property type="entry name" value="PTS_EIIB-like_sf"/>
</dbReference>
<dbReference type="PANTHER" id="PTHR34581:SF2">
    <property type="entry name" value="PTS SYSTEM N,N'-DIACETYLCHITOBIOSE-SPECIFIC EIIB COMPONENT"/>
    <property type="match status" value="1"/>
</dbReference>
<evidence type="ECO:0000256" key="7">
    <source>
        <dbReference type="PROSITE-ProRule" id="PRU00423"/>
    </source>
</evidence>
<dbReference type="EMBL" id="AP019309">
    <property type="protein sequence ID" value="BBH26687.1"/>
    <property type="molecule type" value="Genomic_DNA"/>
</dbReference>
<reference evidence="9 10" key="1">
    <citation type="submission" date="2018-11" db="EMBL/GenBank/DDBJ databases">
        <title>Novel Erysipelotrichaceae bacterium isolated from small intestine of a swine.</title>
        <authorList>
            <person name="Kim J.S."/>
            <person name="Choe H."/>
            <person name="Lee Y.R."/>
            <person name="Kim K.M."/>
            <person name="Park D.S."/>
        </authorList>
    </citation>
    <scope>NUCLEOTIDE SEQUENCE [LARGE SCALE GENOMIC DNA]</scope>
    <source>
        <strain evidence="9 10">SG0102</strain>
    </source>
</reference>
<keyword evidence="2" id="KW-0597">Phosphoprotein</keyword>
<proteinExistence type="predicted"/>
<dbReference type="OrthoDB" id="2186177at2"/>
<evidence type="ECO:0000256" key="5">
    <source>
        <dbReference type="ARBA" id="ARBA00022683"/>
    </source>
</evidence>
<feature type="domain" description="PTS EIIB type-3" evidence="8">
    <location>
        <begin position="1"/>
        <end position="103"/>
    </location>
</feature>
<dbReference type="KEGG" id="ebm:SG0102_16210"/>
<evidence type="ECO:0000256" key="1">
    <source>
        <dbReference type="ARBA" id="ARBA00022448"/>
    </source>
</evidence>
<evidence type="ECO:0000256" key="6">
    <source>
        <dbReference type="ARBA" id="ARBA00022777"/>
    </source>
</evidence>
<dbReference type="Gene3D" id="3.40.50.2300">
    <property type="match status" value="1"/>
</dbReference>
<dbReference type="PROSITE" id="PS51100">
    <property type="entry name" value="PTS_EIIB_TYPE_3"/>
    <property type="match status" value="1"/>
</dbReference>
<dbReference type="Pfam" id="PF02302">
    <property type="entry name" value="PTS_IIB"/>
    <property type="match status" value="1"/>
</dbReference>
<dbReference type="PANTHER" id="PTHR34581">
    <property type="entry name" value="PTS SYSTEM N,N'-DIACETYLCHITOBIOSE-SPECIFIC EIIB COMPONENT"/>
    <property type="match status" value="1"/>
</dbReference>
<dbReference type="GO" id="GO:0016301">
    <property type="term" value="F:kinase activity"/>
    <property type="evidence" value="ECO:0007669"/>
    <property type="project" value="UniProtKB-KW"/>
</dbReference>
<dbReference type="FunCoup" id="A0A3G9J679">
    <property type="interactions" value="50"/>
</dbReference>
<keyword evidence="6" id="KW-0418">Kinase</keyword>
<keyword evidence="1" id="KW-0813">Transport</keyword>
<dbReference type="RefSeq" id="WP_125119521.1">
    <property type="nucleotide sequence ID" value="NZ_AP019309.1"/>
</dbReference>
<keyword evidence="5" id="KW-0598">Phosphotransferase system</keyword>
<evidence type="ECO:0000256" key="3">
    <source>
        <dbReference type="ARBA" id="ARBA00022597"/>
    </source>
</evidence>
<evidence type="ECO:0000313" key="10">
    <source>
        <dbReference type="Proteomes" id="UP000268059"/>
    </source>
</evidence>
<dbReference type="InterPro" id="IPR051819">
    <property type="entry name" value="PTS_sugar-specific_EIIB"/>
</dbReference>
<name>A0A3G9J679_9FIRM</name>
<dbReference type="SUPFAM" id="SSF52794">
    <property type="entry name" value="PTS system IIB component-like"/>
    <property type="match status" value="1"/>
</dbReference>
<accession>A0A3G9J679</accession>
<keyword evidence="3 9" id="KW-0762">Sugar transport</keyword>
<protein>
    <submittedName>
        <fullName evidence="9">PTS sugar transporter subunit IIB</fullName>
    </submittedName>
</protein>
<evidence type="ECO:0000256" key="2">
    <source>
        <dbReference type="ARBA" id="ARBA00022553"/>
    </source>
</evidence>
<dbReference type="InterPro" id="IPR003501">
    <property type="entry name" value="PTS_EIIB_2/3"/>
</dbReference>
<gene>
    <name evidence="9" type="ORF">SG0102_16210</name>
</gene>
<dbReference type="AlphaFoldDB" id="A0A3G9J679"/>
<keyword evidence="4" id="KW-0808">Transferase</keyword>
<sequence length="103" mass="11172">MYKIVICCASGMSTSLLVEKMKRSAREQGIDANIIAVGAGQVHQEGENADCILLGPQVLYAKDKLTKDLNAPCAMISMRDYGMMDGENVLKTALSLIENRAVH</sequence>
<dbReference type="CDD" id="cd05564">
    <property type="entry name" value="PTS_IIB_chitobiose_lichenan"/>
    <property type="match status" value="1"/>
</dbReference>
<keyword evidence="10" id="KW-1185">Reference proteome</keyword>
<dbReference type="Proteomes" id="UP000268059">
    <property type="component" value="Chromosome"/>
</dbReference>
<dbReference type="GO" id="GO:0008982">
    <property type="term" value="F:protein-N(PI)-phosphohistidine-sugar phosphotransferase activity"/>
    <property type="evidence" value="ECO:0007669"/>
    <property type="project" value="InterPro"/>
</dbReference>
<dbReference type="InterPro" id="IPR013012">
    <property type="entry name" value="PTS_EIIB_3"/>
</dbReference>
<organism evidence="9 10">
    <name type="scientific">Intestinibaculum porci</name>
    <dbReference type="NCBI Taxonomy" id="2487118"/>
    <lineage>
        <taxon>Bacteria</taxon>
        <taxon>Bacillati</taxon>
        <taxon>Bacillota</taxon>
        <taxon>Erysipelotrichia</taxon>
        <taxon>Erysipelotrichales</taxon>
        <taxon>Erysipelotrichaceae</taxon>
        <taxon>Intestinibaculum</taxon>
    </lineage>
</organism>